<proteinExistence type="inferred from homology"/>
<comment type="similarity">
    <text evidence="2 5">Belongs to the glycosyl hydrolase 56 family.</text>
</comment>
<comment type="caution">
    <text evidence="7">The sequence shown here is derived from an EMBL/GenBank/DDBJ whole genome shotgun (WGS) entry which is preliminary data.</text>
</comment>
<evidence type="ECO:0000256" key="6">
    <source>
        <dbReference type="SAM" id="SignalP"/>
    </source>
</evidence>
<feature type="signal peptide" evidence="6">
    <location>
        <begin position="1"/>
        <end position="21"/>
    </location>
</feature>
<dbReference type="InterPro" id="IPR018155">
    <property type="entry name" value="Hyaluronidase"/>
</dbReference>
<dbReference type="EC" id="3.2.1.35" evidence="5"/>
<protein>
    <recommendedName>
        <fullName evidence="5">Hyaluronidase</fullName>
        <ecNumber evidence="5">3.2.1.35</ecNumber>
    </recommendedName>
</protein>
<gene>
    <name evidence="7" type="ORF">CK820_G0005051</name>
</gene>
<dbReference type="Proteomes" id="UP000236370">
    <property type="component" value="Unassembled WGS sequence"/>
</dbReference>
<dbReference type="GO" id="GO:0005975">
    <property type="term" value="P:carbohydrate metabolic process"/>
    <property type="evidence" value="ECO:0007669"/>
    <property type="project" value="InterPro"/>
</dbReference>
<sequence length="69" mass="7637">MAAHLLPICALFLTLLDMAQGFRGPLLPNRPFTTVWNANTQWCLERHGVDVDVSVFDVVANPGQTFRGP</sequence>
<dbReference type="SMR" id="A0A2J8P915"/>
<comment type="catalytic activity">
    <reaction evidence="1 5">
        <text>Random hydrolysis of (1-&gt;4)-linkages between N-acetyl-beta-D-glucosamine and D-glucuronate residues in hyaluronate.</text>
        <dbReference type="EC" id="3.2.1.35"/>
    </reaction>
</comment>
<name>A0A2J8P915_PANTR</name>
<evidence type="ECO:0000313" key="7">
    <source>
        <dbReference type="EMBL" id="PNI80489.1"/>
    </source>
</evidence>
<dbReference type="InterPro" id="IPR017853">
    <property type="entry name" value="GH"/>
</dbReference>
<keyword evidence="3" id="KW-1015">Disulfide bond</keyword>
<evidence type="ECO:0000256" key="5">
    <source>
        <dbReference type="RuleBase" id="RU610713"/>
    </source>
</evidence>
<evidence type="ECO:0000256" key="2">
    <source>
        <dbReference type="ARBA" id="ARBA00008871"/>
    </source>
</evidence>
<keyword evidence="6" id="KW-0732">Signal</keyword>
<organism evidence="7 8">
    <name type="scientific">Pan troglodytes</name>
    <name type="common">Chimpanzee</name>
    <dbReference type="NCBI Taxonomy" id="9598"/>
    <lineage>
        <taxon>Eukaryota</taxon>
        <taxon>Metazoa</taxon>
        <taxon>Chordata</taxon>
        <taxon>Craniata</taxon>
        <taxon>Vertebrata</taxon>
        <taxon>Euteleostomi</taxon>
        <taxon>Mammalia</taxon>
        <taxon>Eutheria</taxon>
        <taxon>Euarchontoglires</taxon>
        <taxon>Primates</taxon>
        <taxon>Haplorrhini</taxon>
        <taxon>Catarrhini</taxon>
        <taxon>Hominidae</taxon>
        <taxon>Pan</taxon>
    </lineage>
</organism>
<feature type="non-terminal residue" evidence="7">
    <location>
        <position position="69"/>
    </location>
</feature>
<reference evidence="7 8" key="1">
    <citation type="submission" date="2017-12" db="EMBL/GenBank/DDBJ databases">
        <title>High-resolution comparative analysis of great ape genomes.</title>
        <authorList>
            <person name="Pollen A."/>
            <person name="Hastie A."/>
            <person name="Hormozdiari F."/>
            <person name="Dougherty M."/>
            <person name="Liu R."/>
            <person name="Chaisson M."/>
            <person name="Hoppe E."/>
            <person name="Hill C."/>
            <person name="Pang A."/>
            <person name="Hillier L."/>
            <person name="Baker C."/>
            <person name="Armstrong J."/>
            <person name="Shendure J."/>
            <person name="Paten B."/>
            <person name="Wilson R."/>
            <person name="Chao H."/>
            <person name="Schneider V."/>
            <person name="Ventura M."/>
            <person name="Kronenberg Z."/>
            <person name="Murali S."/>
            <person name="Gordon D."/>
            <person name="Cantsilieris S."/>
            <person name="Munson K."/>
            <person name="Nelson B."/>
            <person name="Raja A."/>
            <person name="Underwood J."/>
            <person name="Diekhans M."/>
            <person name="Fiddes I."/>
            <person name="Haussler D."/>
            <person name="Eichler E."/>
        </authorList>
    </citation>
    <scope>NUCLEOTIDE SEQUENCE [LARGE SCALE GENOMIC DNA]</scope>
    <source>
        <strain evidence="7">Yerkes chimp pedigree #C0471</strain>
    </source>
</reference>
<dbReference type="SUPFAM" id="SSF51445">
    <property type="entry name" value="(Trans)glycosidases"/>
    <property type="match status" value="1"/>
</dbReference>
<dbReference type="AlphaFoldDB" id="A0A2J8P915"/>
<evidence type="ECO:0000256" key="4">
    <source>
        <dbReference type="ARBA" id="ARBA00023295"/>
    </source>
</evidence>
<dbReference type="Gene3D" id="3.20.20.70">
    <property type="entry name" value="Aldolase class I"/>
    <property type="match status" value="1"/>
</dbReference>
<evidence type="ECO:0000256" key="1">
    <source>
        <dbReference type="ARBA" id="ARBA00000251"/>
    </source>
</evidence>
<keyword evidence="4 5" id="KW-0326">Glycosidase</keyword>
<dbReference type="InterPro" id="IPR013785">
    <property type="entry name" value="Aldolase_TIM"/>
</dbReference>
<keyword evidence="5" id="KW-0378">Hydrolase</keyword>
<evidence type="ECO:0000313" key="8">
    <source>
        <dbReference type="Proteomes" id="UP000236370"/>
    </source>
</evidence>
<dbReference type="PANTHER" id="PTHR11769">
    <property type="entry name" value="HYALURONIDASE"/>
    <property type="match status" value="1"/>
</dbReference>
<dbReference type="EMBL" id="NBAG03000218">
    <property type="protein sequence ID" value="PNI80489.1"/>
    <property type="molecule type" value="Genomic_DNA"/>
</dbReference>
<dbReference type="PANTHER" id="PTHR11769:SF38">
    <property type="entry name" value="HYALURONIDASE-1-LIKE"/>
    <property type="match status" value="1"/>
</dbReference>
<dbReference type="Pfam" id="PF01630">
    <property type="entry name" value="Glyco_hydro_56"/>
    <property type="match status" value="1"/>
</dbReference>
<accession>A0A2J8P915</accession>
<feature type="chain" id="PRO_5014367763" description="Hyaluronidase" evidence="6">
    <location>
        <begin position="22"/>
        <end position="69"/>
    </location>
</feature>
<dbReference type="GO" id="GO:0004415">
    <property type="term" value="F:hyalurononglucosaminidase activity"/>
    <property type="evidence" value="ECO:0007669"/>
    <property type="project" value="UniProtKB-UniRule"/>
</dbReference>
<evidence type="ECO:0000256" key="3">
    <source>
        <dbReference type="ARBA" id="ARBA00023157"/>
    </source>
</evidence>